<dbReference type="SUPFAM" id="SSF103657">
    <property type="entry name" value="BAR/IMD domain-like"/>
    <property type="match status" value="1"/>
</dbReference>
<feature type="domain" description="F-BAR" evidence="4">
    <location>
        <begin position="20"/>
        <end position="284"/>
    </location>
</feature>
<dbReference type="GO" id="GO:0005096">
    <property type="term" value="F:GTPase activator activity"/>
    <property type="evidence" value="ECO:0007669"/>
    <property type="project" value="UniProtKB-KW"/>
</dbReference>
<accession>A0AA91T467</accession>
<dbReference type="Proteomes" id="UP000195602">
    <property type="component" value="Unassembled WGS sequence"/>
</dbReference>
<dbReference type="PANTHER" id="PTHR23176:SF128">
    <property type="entry name" value="RHO GTPASE-ACTIVATING PROTEIN RGD1"/>
    <property type="match status" value="1"/>
</dbReference>
<evidence type="ECO:0000256" key="2">
    <source>
        <dbReference type="PROSITE-ProRule" id="PRU01077"/>
    </source>
</evidence>
<dbReference type="GO" id="GO:0005933">
    <property type="term" value="C:cellular bud"/>
    <property type="evidence" value="ECO:0007669"/>
    <property type="project" value="UniProtKB-ARBA"/>
</dbReference>
<dbReference type="InterPro" id="IPR027267">
    <property type="entry name" value="AH/BAR_dom_sf"/>
</dbReference>
<evidence type="ECO:0000256" key="1">
    <source>
        <dbReference type="ARBA" id="ARBA00022468"/>
    </source>
</evidence>
<name>A0AA91T467_CLALS</name>
<gene>
    <name evidence="5" type="ORF">A9F13_01g04092</name>
</gene>
<dbReference type="GO" id="GO:0007165">
    <property type="term" value="P:signal transduction"/>
    <property type="evidence" value="ECO:0007669"/>
    <property type="project" value="InterPro"/>
</dbReference>
<evidence type="ECO:0000259" key="4">
    <source>
        <dbReference type="PROSITE" id="PS51741"/>
    </source>
</evidence>
<dbReference type="InterPro" id="IPR008936">
    <property type="entry name" value="Rho_GTPase_activation_prot"/>
</dbReference>
<evidence type="ECO:0000313" key="5">
    <source>
        <dbReference type="EMBL" id="OVF10966.1"/>
    </source>
</evidence>
<dbReference type="PANTHER" id="PTHR23176">
    <property type="entry name" value="RHO/RAC/CDC GTPASE-ACTIVATING PROTEIN"/>
    <property type="match status" value="1"/>
</dbReference>
<comment type="caution">
    <text evidence="5">The sequence shown here is derived from an EMBL/GenBank/DDBJ whole genome shotgun (WGS) entry which is preliminary data.</text>
</comment>
<reference evidence="5 6" key="1">
    <citation type="submission" date="2017-04" db="EMBL/GenBank/DDBJ databases">
        <title>Draft genome of the yeast Clavispora lusitaniae type strain CBS 6936.</title>
        <authorList>
            <person name="Durrens P."/>
            <person name="Klopp C."/>
            <person name="Biteau N."/>
            <person name="Fitton-Ouhabi V."/>
            <person name="Dementhon K."/>
            <person name="Accoceberry I."/>
            <person name="Sherman D.J."/>
            <person name="Noel T."/>
        </authorList>
    </citation>
    <scope>NUCLEOTIDE SEQUENCE [LARGE SCALE GENOMIC DNA]</scope>
    <source>
        <strain evidence="5 6">CBS 6936</strain>
    </source>
</reference>
<dbReference type="Pfam" id="PF00620">
    <property type="entry name" value="RhoGAP"/>
    <property type="match status" value="1"/>
</dbReference>
<dbReference type="AlphaFoldDB" id="A0AA91T467"/>
<keyword evidence="2" id="KW-0175">Coiled coil</keyword>
<dbReference type="PROSITE" id="PS51741">
    <property type="entry name" value="F_BAR"/>
    <property type="match status" value="1"/>
</dbReference>
<dbReference type="InterPro" id="IPR031160">
    <property type="entry name" value="F_BAR_dom"/>
</dbReference>
<dbReference type="Gene3D" id="1.20.1270.60">
    <property type="entry name" value="Arfaptin homology (AH) domain/BAR domain"/>
    <property type="match status" value="1"/>
</dbReference>
<dbReference type="SUPFAM" id="SSF48350">
    <property type="entry name" value="GTPase activation domain, GAP"/>
    <property type="match status" value="1"/>
</dbReference>
<dbReference type="CDD" id="cd07652">
    <property type="entry name" value="F-BAR_Rgd1"/>
    <property type="match status" value="1"/>
</dbReference>
<feature type="domain" description="Rho-GAP" evidence="3">
    <location>
        <begin position="399"/>
        <end position="594"/>
    </location>
</feature>
<dbReference type="GO" id="GO:0005938">
    <property type="term" value="C:cell cortex"/>
    <property type="evidence" value="ECO:0007669"/>
    <property type="project" value="UniProtKB-ARBA"/>
</dbReference>
<organism evidence="5 6">
    <name type="scientific">Clavispora lusitaniae</name>
    <name type="common">Candida lusitaniae</name>
    <dbReference type="NCBI Taxonomy" id="36911"/>
    <lineage>
        <taxon>Eukaryota</taxon>
        <taxon>Fungi</taxon>
        <taxon>Dikarya</taxon>
        <taxon>Ascomycota</taxon>
        <taxon>Saccharomycotina</taxon>
        <taxon>Pichiomycetes</taxon>
        <taxon>Metschnikowiaceae</taxon>
        <taxon>Clavispora</taxon>
    </lineage>
</organism>
<dbReference type="Pfam" id="PF00611">
    <property type="entry name" value="FCH"/>
    <property type="match status" value="1"/>
</dbReference>
<dbReference type="PROSITE" id="PS50238">
    <property type="entry name" value="RHOGAP"/>
    <property type="match status" value="1"/>
</dbReference>
<keyword evidence="1" id="KW-0343">GTPase activation</keyword>
<dbReference type="InterPro" id="IPR000198">
    <property type="entry name" value="RhoGAP_dom"/>
</dbReference>
<evidence type="ECO:0000259" key="3">
    <source>
        <dbReference type="PROSITE" id="PS50238"/>
    </source>
</evidence>
<proteinExistence type="predicted"/>
<dbReference type="KEGG" id="clus:A9F13_01g04092"/>
<dbReference type="InterPro" id="IPR050729">
    <property type="entry name" value="Rho-GAP"/>
</dbReference>
<dbReference type="SMART" id="SM00324">
    <property type="entry name" value="RhoGAP"/>
    <property type="match status" value="1"/>
</dbReference>
<evidence type="ECO:0000313" key="6">
    <source>
        <dbReference type="Proteomes" id="UP000195602"/>
    </source>
</evidence>
<dbReference type="EMBL" id="LYUB02000001">
    <property type="protein sequence ID" value="OVF10966.1"/>
    <property type="molecule type" value="Genomic_DNA"/>
</dbReference>
<protein>
    <submittedName>
        <fullName evidence="5">RHO GTPase-activating protein</fullName>
    </submittedName>
</protein>
<sequence length="598" mass="67292">MAPANPATPQTESAKLLEQESVKSFLNSDGSLDVLLARLKQSINTGDEIAKYVKKRAMIEDEHYGQLKKSAINIRATYKNKNVKHDVFSNKLDQVIEFDEKLYGVGSSYVKALNVMNEELVSLVGTVSRTRKSIKEECKRKERDCADSVALAEKAKQKYYHLCDDLEKIKSSDPQKKSFLKNKTAEQQEDELQRKVDLADQDYRSKVNACKKLRDEMLMIHRPTNTKKLMNLILEMDIAMNVQLQKFATWTETLIMNSGVLVSPLQAEKQSMKNIVSSIDNELDLFDYIQKNSKTPVNRSLIPVEYVTHPSFAKQQKPTKPFFSNANSTKNNHMNVSAALSPQGENDKPADMLSRSPNGSQFDASGYAYSSLDPGNHAELNGPRSLSQVAKNPQPTFGVSIEDVIQYAGIDNVPLVVKRCIDVIENYGLNIEGIYRTSGNKTTVQSLKDAIDSNFANYLLIGNNIDPDNVLDADIYCAASLLKVYFASLPEPLLTREYVRSFIDTVKSSDETFIAKKLHHLVYNLPDGAYFTLRALMFHLNKVAEHQDENRMNAKSLAIIWGPALLNDDSMSPQDLSYKSKVVEELMLIANEIFDQDE</sequence>
<dbReference type="Gene3D" id="1.10.555.10">
    <property type="entry name" value="Rho GTPase activation protein"/>
    <property type="match status" value="1"/>
</dbReference>
<dbReference type="InterPro" id="IPR001060">
    <property type="entry name" value="FCH_dom"/>
</dbReference>